<organism evidence="1 2">
    <name type="scientific">Flavobacterium beibuense F44-8</name>
    <dbReference type="NCBI Taxonomy" id="1406840"/>
    <lineage>
        <taxon>Bacteria</taxon>
        <taxon>Pseudomonadati</taxon>
        <taxon>Bacteroidota</taxon>
        <taxon>Flavobacteriia</taxon>
        <taxon>Flavobacteriales</taxon>
        <taxon>Flavobacteriaceae</taxon>
        <taxon>Flavobacterium</taxon>
    </lineage>
</organism>
<protein>
    <submittedName>
        <fullName evidence="1">Uncharacterized protein</fullName>
    </submittedName>
</protein>
<dbReference type="AlphaFoldDB" id="A0A0A2LVC3"/>
<dbReference type="EMBL" id="JRLV01000001">
    <property type="protein sequence ID" value="KGO84312.1"/>
    <property type="molecule type" value="Genomic_DNA"/>
</dbReference>
<comment type="caution">
    <text evidence="1">The sequence shown here is derived from an EMBL/GenBank/DDBJ whole genome shotgun (WGS) entry which is preliminary data.</text>
</comment>
<dbReference type="eggNOG" id="ENOG502ZWUD">
    <property type="taxonomic scope" value="Bacteria"/>
</dbReference>
<dbReference type="Proteomes" id="UP000030129">
    <property type="component" value="Unassembled WGS sequence"/>
</dbReference>
<sequence length="141" mass="16672">MITSCSKKFYTGRYSTNFPSYGMFSQSIELKEDSTFIKNFRGDMMNDNSVGTWSIKQDTLILVFDTIKNPKSRYKGTEIFKIKNKKLIPPDNDWIITNLKSKNIWDTLSNKQKRELKKTINLTPKDFKGTMRKQYYILRDK</sequence>
<evidence type="ECO:0000313" key="2">
    <source>
        <dbReference type="Proteomes" id="UP000030129"/>
    </source>
</evidence>
<accession>A0A0A2LVC3</accession>
<keyword evidence="2" id="KW-1185">Reference proteome</keyword>
<gene>
    <name evidence="1" type="ORF">Q763_00775</name>
</gene>
<reference evidence="1 2" key="1">
    <citation type="submission" date="2013-09" db="EMBL/GenBank/DDBJ databases">
        <authorList>
            <person name="Zeng Z."/>
            <person name="Chen C."/>
        </authorList>
    </citation>
    <scope>NUCLEOTIDE SEQUENCE [LARGE SCALE GENOMIC DNA]</scope>
    <source>
        <strain evidence="1 2">F44-8</strain>
    </source>
</reference>
<proteinExistence type="predicted"/>
<evidence type="ECO:0000313" key="1">
    <source>
        <dbReference type="EMBL" id="KGO84312.1"/>
    </source>
</evidence>
<name>A0A0A2LVC3_9FLAO</name>